<feature type="compositionally biased region" description="Basic and acidic residues" evidence="1">
    <location>
        <begin position="26"/>
        <end position="39"/>
    </location>
</feature>
<feature type="compositionally biased region" description="Basic and acidic residues" evidence="1">
    <location>
        <begin position="51"/>
        <end position="67"/>
    </location>
</feature>
<gene>
    <name evidence="2" type="ORF">Cflav_PD4442</name>
</gene>
<dbReference type="AlphaFoldDB" id="B9XFQ7"/>
<protein>
    <submittedName>
        <fullName evidence="2">Uncharacterized protein</fullName>
    </submittedName>
</protein>
<name>B9XFQ7_PEDPL</name>
<accession>B9XFQ7</accession>
<evidence type="ECO:0000256" key="1">
    <source>
        <dbReference type="SAM" id="MobiDB-lite"/>
    </source>
</evidence>
<feature type="region of interest" description="Disordered" evidence="1">
    <location>
        <begin position="26"/>
        <end position="67"/>
    </location>
</feature>
<sequence>MTLDMQPFGCIFISDECSVQALADESPRKSLDELHKSNHDNQGFLGRTRQRLREAHSKRSRIMKRES</sequence>
<dbReference type="Proteomes" id="UP000003688">
    <property type="component" value="Unassembled WGS sequence"/>
</dbReference>
<keyword evidence="3" id="KW-1185">Reference proteome</keyword>
<evidence type="ECO:0000313" key="3">
    <source>
        <dbReference type="Proteomes" id="UP000003688"/>
    </source>
</evidence>
<dbReference type="STRING" id="320771.Cflav_PD4442"/>
<proteinExistence type="predicted"/>
<organism evidence="2 3">
    <name type="scientific">Pedosphaera parvula (strain Ellin514)</name>
    <dbReference type="NCBI Taxonomy" id="320771"/>
    <lineage>
        <taxon>Bacteria</taxon>
        <taxon>Pseudomonadati</taxon>
        <taxon>Verrucomicrobiota</taxon>
        <taxon>Pedosphaerae</taxon>
        <taxon>Pedosphaerales</taxon>
        <taxon>Pedosphaeraceae</taxon>
        <taxon>Pedosphaera</taxon>
    </lineage>
</organism>
<reference evidence="2 3" key="1">
    <citation type="journal article" date="2011" name="J. Bacteriol.">
        <title>Genome sequence of 'Pedosphaera parvula' Ellin514, an aerobic Verrucomicrobial isolate from pasture soil.</title>
        <authorList>
            <person name="Kant R."/>
            <person name="van Passel M.W."/>
            <person name="Sangwan P."/>
            <person name="Palva A."/>
            <person name="Lucas S."/>
            <person name="Copeland A."/>
            <person name="Lapidus A."/>
            <person name="Glavina Del Rio T."/>
            <person name="Dalin E."/>
            <person name="Tice H."/>
            <person name="Bruce D."/>
            <person name="Goodwin L."/>
            <person name="Pitluck S."/>
            <person name="Chertkov O."/>
            <person name="Larimer F.W."/>
            <person name="Land M.L."/>
            <person name="Hauser L."/>
            <person name="Brettin T.S."/>
            <person name="Detter J.C."/>
            <person name="Han S."/>
            <person name="de Vos W.M."/>
            <person name="Janssen P.H."/>
            <person name="Smidt H."/>
        </authorList>
    </citation>
    <scope>NUCLEOTIDE SEQUENCE [LARGE SCALE GENOMIC DNA]</scope>
    <source>
        <strain evidence="2 3">Ellin514</strain>
    </source>
</reference>
<comment type="caution">
    <text evidence="2">The sequence shown here is derived from an EMBL/GenBank/DDBJ whole genome shotgun (WGS) entry which is preliminary data.</text>
</comment>
<dbReference type="EMBL" id="ABOX02000010">
    <property type="protein sequence ID" value="EEF61421.1"/>
    <property type="molecule type" value="Genomic_DNA"/>
</dbReference>
<evidence type="ECO:0000313" key="2">
    <source>
        <dbReference type="EMBL" id="EEF61421.1"/>
    </source>
</evidence>